<dbReference type="OrthoDB" id="9771198at2"/>
<dbReference type="GO" id="GO:0008271">
    <property type="term" value="F:secondary active sulfate transmembrane transporter activity"/>
    <property type="evidence" value="ECO:0007669"/>
    <property type="project" value="InterPro"/>
</dbReference>
<keyword evidence="8" id="KW-1185">Reference proteome</keyword>
<organism evidence="7 8">
    <name type="scientific">Alteribacillus bidgolensis</name>
    <dbReference type="NCBI Taxonomy" id="930129"/>
    <lineage>
        <taxon>Bacteria</taxon>
        <taxon>Bacillati</taxon>
        <taxon>Bacillota</taxon>
        <taxon>Bacilli</taxon>
        <taxon>Bacillales</taxon>
        <taxon>Bacillaceae</taxon>
        <taxon>Alteribacillus</taxon>
    </lineage>
</organism>
<evidence type="ECO:0000313" key="8">
    <source>
        <dbReference type="Proteomes" id="UP000199017"/>
    </source>
</evidence>
<dbReference type="PROSITE" id="PS50801">
    <property type="entry name" value="STAS"/>
    <property type="match status" value="1"/>
</dbReference>
<keyword evidence="4 5" id="KW-0472">Membrane</keyword>
<dbReference type="SUPFAM" id="SSF52091">
    <property type="entry name" value="SpoIIaa-like"/>
    <property type="match status" value="1"/>
</dbReference>
<evidence type="ECO:0000256" key="3">
    <source>
        <dbReference type="ARBA" id="ARBA00022989"/>
    </source>
</evidence>
<dbReference type="Pfam" id="PF01740">
    <property type="entry name" value="STAS"/>
    <property type="match status" value="1"/>
</dbReference>
<feature type="transmembrane region" description="Helical" evidence="5">
    <location>
        <begin position="319"/>
        <end position="338"/>
    </location>
</feature>
<keyword evidence="2 5" id="KW-0812">Transmembrane</keyword>
<sequence>MNTAKLKNEWFGNIRGDVLAGMVVALALIPEAIAFSIIAGLDPMVGLYASFCIAVVIAFVGGRPGMISAATGAMALLMVTLVANHGLEYLLAATILTGIIQIVFGFSKLSRLMKFIPRSVMVGFVNALAILIFMSQMEHFEGEGWMMYSLVALTLFIIYLLPKLTKAVPSTLVAIIIVSALAIFIGADVRTVGDMGALPDTLPVFLLPEIPLTFETLMIVFPYALALSVVGLLESLLTSSIVDDMTDTESNKDKECRGQGYANVVTGFFGGMAGCAMIGQSVINVKSGGKGRLSSLVAGVFLMFLILVLGNLVVQIPMAALAGVMIMVSISTFDWNSIKMLTKVPKSDSTVMVVTVATVVITHDLSKGVLAGVILSAIFFAAKISKVKVSEAAGKSAGQKIYQVDGQLFFASVTDFVKSFQYNDEGVKKVEIDLSNAHIWDDSAVEAIEKVKDKFEQKDVEVTLSGLNKESSKLMNKLEGLSSGH</sequence>
<feature type="transmembrane region" description="Helical" evidence="5">
    <location>
        <begin position="260"/>
        <end position="283"/>
    </location>
</feature>
<proteinExistence type="predicted"/>
<reference evidence="7 8" key="1">
    <citation type="submission" date="2016-10" db="EMBL/GenBank/DDBJ databases">
        <authorList>
            <person name="de Groot N.N."/>
        </authorList>
    </citation>
    <scope>NUCLEOTIDE SEQUENCE [LARGE SCALE GENOMIC DNA]</scope>
    <source>
        <strain evidence="8">P4B,CCM 7963,CECT 7998,DSM 25260,IBRC-M 10614,KCTC 13821</strain>
    </source>
</reference>
<evidence type="ECO:0000256" key="1">
    <source>
        <dbReference type="ARBA" id="ARBA00004141"/>
    </source>
</evidence>
<dbReference type="PANTHER" id="PTHR43310:SF1">
    <property type="entry name" value="SULFATE TRANSPORTER YBAR-RELATED"/>
    <property type="match status" value="1"/>
</dbReference>
<comment type="subcellular location">
    <subcellularLocation>
        <location evidence="1">Membrane</location>
        <topology evidence="1">Multi-pass membrane protein</topology>
    </subcellularLocation>
</comment>
<evidence type="ECO:0000256" key="2">
    <source>
        <dbReference type="ARBA" id="ARBA00022692"/>
    </source>
</evidence>
<feature type="transmembrane region" description="Helical" evidence="5">
    <location>
        <begin position="168"/>
        <end position="187"/>
    </location>
</feature>
<feature type="transmembrane region" description="Helical" evidence="5">
    <location>
        <begin position="44"/>
        <end position="61"/>
    </location>
</feature>
<evidence type="ECO:0000256" key="5">
    <source>
        <dbReference type="SAM" id="Phobius"/>
    </source>
</evidence>
<feature type="transmembrane region" description="Helical" evidence="5">
    <location>
        <begin position="115"/>
        <end position="133"/>
    </location>
</feature>
<dbReference type="Pfam" id="PF00916">
    <property type="entry name" value="Sulfate_transp"/>
    <property type="match status" value="2"/>
</dbReference>
<keyword evidence="3 5" id="KW-1133">Transmembrane helix</keyword>
<feature type="domain" description="STAS" evidence="6">
    <location>
        <begin position="389"/>
        <end position="485"/>
    </location>
</feature>
<accession>A0A1G8IPZ9</accession>
<dbReference type="CDD" id="cd07042">
    <property type="entry name" value="STAS_SulP_like_sulfate_transporter"/>
    <property type="match status" value="1"/>
</dbReference>
<dbReference type="GO" id="GO:0016020">
    <property type="term" value="C:membrane"/>
    <property type="evidence" value="ECO:0007669"/>
    <property type="project" value="UniProtKB-SubCell"/>
</dbReference>
<dbReference type="InterPro" id="IPR011547">
    <property type="entry name" value="SLC26A/SulP_dom"/>
</dbReference>
<name>A0A1G8IPZ9_9BACI</name>
<dbReference type="InterPro" id="IPR018045">
    <property type="entry name" value="S04_transporter_CS"/>
</dbReference>
<dbReference type="PROSITE" id="PS01130">
    <property type="entry name" value="SLC26A"/>
    <property type="match status" value="1"/>
</dbReference>
<dbReference type="InterPro" id="IPR002645">
    <property type="entry name" value="STAS_dom"/>
</dbReference>
<dbReference type="Gene3D" id="3.30.750.24">
    <property type="entry name" value="STAS domain"/>
    <property type="match status" value="1"/>
</dbReference>
<feature type="transmembrane region" description="Helical" evidence="5">
    <location>
        <begin position="217"/>
        <end position="239"/>
    </location>
</feature>
<dbReference type="AlphaFoldDB" id="A0A1G8IPZ9"/>
<dbReference type="PANTHER" id="PTHR43310">
    <property type="entry name" value="SULFATE TRANSPORTER YBAR-RELATED"/>
    <property type="match status" value="1"/>
</dbReference>
<evidence type="ECO:0000313" key="7">
    <source>
        <dbReference type="EMBL" id="SDI20953.1"/>
    </source>
</evidence>
<dbReference type="EMBL" id="FNDU01000005">
    <property type="protein sequence ID" value="SDI20953.1"/>
    <property type="molecule type" value="Genomic_DNA"/>
</dbReference>
<evidence type="ECO:0000259" key="6">
    <source>
        <dbReference type="PROSITE" id="PS50801"/>
    </source>
</evidence>
<protein>
    <submittedName>
        <fullName evidence="7">Sulfate permease, SulP family</fullName>
    </submittedName>
</protein>
<feature type="transmembrane region" description="Helical" evidence="5">
    <location>
        <begin position="350"/>
        <end position="380"/>
    </location>
</feature>
<dbReference type="RefSeq" id="WP_091584724.1">
    <property type="nucleotide sequence ID" value="NZ_FNDU01000005.1"/>
</dbReference>
<feature type="transmembrane region" description="Helical" evidence="5">
    <location>
        <begin position="295"/>
        <end position="314"/>
    </location>
</feature>
<feature type="transmembrane region" description="Helical" evidence="5">
    <location>
        <begin position="89"/>
        <end position="106"/>
    </location>
</feature>
<dbReference type="InterPro" id="IPR052706">
    <property type="entry name" value="Membrane-Transporter-like"/>
</dbReference>
<evidence type="ECO:0000256" key="4">
    <source>
        <dbReference type="ARBA" id="ARBA00023136"/>
    </source>
</evidence>
<dbReference type="InterPro" id="IPR036513">
    <property type="entry name" value="STAS_dom_sf"/>
</dbReference>
<dbReference type="STRING" id="930129.SAMN05216352_105290"/>
<feature type="transmembrane region" description="Helical" evidence="5">
    <location>
        <begin position="145"/>
        <end position="161"/>
    </location>
</feature>
<dbReference type="Proteomes" id="UP000199017">
    <property type="component" value="Unassembled WGS sequence"/>
</dbReference>
<gene>
    <name evidence="7" type="ORF">SAMN05216352_105290</name>
</gene>